<keyword evidence="2" id="KW-1185">Reference proteome</keyword>
<reference evidence="1 2" key="2">
    <citation type="journal article" date="2022" name="Mol. Ecol. Resour.">
        <title>The genomes of chicory, endive, great burdock and yacon provide insights into Asteraceae paleo-polyploidization history and plant inulin production.</title>
        <authorList>
            <person name="Fan W."/>
            <person name="Wang S."/>
            <person name="Wang H."/>
            <person name="Wang A."/>
            <person name="Jiang F."/>
            <person name="Liu H."/>
            <person name="Zhao H."/>
            <person name="Xu D."/>
            <person name="Zhang Y."/>
        </authorList>
    </citation>
    <scope>NUCLEOTIDE SEQUENCE [LARGE SCALE GENOMIC DNA]</scope>
    <source>
        <strain evidence="2">cv. Punajuju</strain>
        <tissue evidence="1">Leaves</tissue>
    </source>
</reference>
<name>A0ACB9GCD0_CICIN</name>
<evidence type="ECO:0000313" key="2">
    <source>
        <dbReference type="Proteomes" id="UP001055811"/>
    </source>
</evidence>
<accession>A0ACB9GCD0</accession>
<dbReference type="Proteomes" id="UP001055811">
    <property type="component" value="Linkage Group LG02"/>
</dbReference>
<comment type="caution">
    <text evidence="1">The sequence shown here is derived from an EMBL/GenBank/DDBJ whole genome shotgun (WGS) entry which is preliminary data.</text>
</comment>
<proteinExistence type="predicted"/>
<gene>
    <name evidence="1" type="ORF">L2E82_10724</name>
</gene>
<organism evidence="1 2">
    <name type="scientific">Cichorium intybus</name>
    <name type="common">Chicory</name>
    <dbReference type="NCBI Taxonomy" id="13427"/>
    <lineage>
        <taxon>Eukaryota</taxon>
        <taxon>Viridiplantae</taxon>
        <taxon>Streptophyta</taxon>
        <taxon>Embryophyta</taxon>
        <taxon>Tracheophyta</taxon>
        <taxon>Spermatophyta</taxon>
        <taxon>Magnoliopsida</taxon>
        <taxon>eudicotyledons</taxon>
        <taxon>Gunneridae</taxon>
        <taxon>Pentapetalae</taxon>
        <taxon>asterids</taxon>
        <taxon>campanulids</taxon>
        <taxon>Asterales</taxon>
        <taxon>Asteraceae</taxon>
        <taxon>Cichorioideae</taxon>
        <taxon>Cichorieae</taxon>
        <taxon>Cichoriinae</taxon>
        <taxon>Cichorium</taxon>
    </lineage>
</organism>
<sequence length="84" mass="9601">MAATKLSRTHSMPECVEDTLSAHRNEIVSLLSRMPNEVEQEMLKGFIMNLCHVKELNIGVYYPKVVSCLQAKGFIFPSNVKFHY</sequence>
<evidence type="ECO:0000313" key="1">
    <source>
        <dbReference type="EMBL" id="KAI3780736.1"/>
    </source>
</evidence>
<protein>
    <submittedName>
        <fullName evidence="1">Uncharacterized protein</fullName>
    </submittedName>
</protein>
<reference evidence="2" key="1">
    <citation type="journal article" date="2022" name="Mol. Ecol. Resour.">
        <title>The genomes of chicory, endive, great burdock and yacon provide insights into Asteraceae palaeo-polyploidization history and plant inulin production.</title>
        <authorList>
            <person name="Fan W."/>
            <person name="Wang S."/>
            <person name="Wang H."/>
            <person name="Wang A."/>
            <person name="Jiang F."/>
            <person name="Liu H."/>
            <person name="Zhao H."/>
            <person name="Xu D."/>
            <person name="Zhang Y."/>
        </authorList>
    </citation>
    <scope>NUCLEOTIDE SEQUENCE [LARGE SCALE GENOMIC DNA]</scope>
    <source>
        <strain evidence="2">cv. Punajuju</strain>
    </source>
</reference>
<dbReference type="EMBL" id="CM042010">
    <property type="protein sequence ID" value="KAI3780736.1"/>
    <property type="molecule type" value="Genomic_DNA"/>
</dbReference>